<proteinExistence type="predicted"/>
<comment type="caution">
    <text evidence="2">The sequence shown here is derived from an EMBL/GenBank/DDBJ whole genome shotgun (WGS) entry which is preliminary data.</text>
</comment>
<accession>A0A443ZSK6</accession>
<evidence type="ECO:0008006" key="4">
    <source>
        <dbReference type="Google" id="ProtNLM"/>
    </source>
</evidence>
<dbReference type="AlphaFoldDB" id="A0A443ZSK6"/>
<protein>
    <recommendedName>
        <fullName evidence="4">Binary cytotoxin component</fullName>
    </recommendedName>
</protein>
<dbReference type="Proteomes" id="UP000288983">
    <property type="component" value="Unassembled WGS sequence"/>
</dbReference>
<organism evidence="2 3">
    <name type="scientific">Pseudomonas alkylphenolica</name>
    <dbReference type="NCBI Taxonomy" id="237609"/>
    <lineage>
        <taxon>Bacteria</taxon>
        <taxon>Pseudomonadati</taxon>
        <taxon>Pseudomonadota</taxon>
        <taxon>Gammaproteobacteria</taxon>
        <taxon>Pseudomonadales</taxon>
        <taxon>Pseudomonadaceae</taxon>
        <taxon>Pseudomonas</taxon>
    </lineage>
</organism>
<dbReference type="STRING" id="237609.PSAKL28_11030"/>
<name>A0A443ZSK6_9PSED</name>
<keyword evidence="1" id="KW-0175">Coiled coil</keyword>
<reference evidence="2 3" key="1">
    <citation type="submission" date="2018-06" db="EMBL/GenBank/DDBJ databases">
        <title>Bacteria isolated from soil of Wuhan.</title>
        <authorList>
            <person name="Wei X."/>
            <person name="Chunhua H."/>
        </authorList>
    </citation>
    <scope>NUCLEOTIDE SEQUENCE [LARGE SCALE GENOMIC DNA]</scope>
    <source>
        <strain evidence="3">xwS2</strain>
    </source>
</reference>
<feature type="coiled-coil region" evidence="1">
    <location>
        <begin position="219"/>
        <end position="246"/>
    </location>
</feature>
<dbReference type="NCBIfam" id="NF033928">
    <property type="entry name" value="alph_xenorhab_A"/>
    <property type="match status" value="1"/>
</dbReference>
<sequence>MKRDMDMSSIQTDFDTLQKEAELLPGNLIQAMAERDGPEEGGLTLTREHIVTLNQYANHVFSLPTANDAVVRWLGYTTIAEPALMPARMGEMHKQLQKHGRSWTTLADNSKKLGFELAASANGINTTGDEVLVILERTDALGKRRDAWDSLRFDTPVSLDSDDKRRVLDLVDYMEVLREDVNLFARRVTAVGEEAKQFRDEAVVKLIPLVEEKSVAIKRQKTSGVVEQLRKELVELDKEITRLGAEYDQYVKAALSGLAAGPLGAVITGSIYGSKAEKVRKERNKRQALRGEVSRKLKSAIRLEGLVEELGTHMGQMRTRLDDVQTASKHLHSAWQLIATYIDESIAQLERIESNQALYRFAMFFKRFIGQWKGIEDSAKHMNRVFDDAAAAK</sequence>
<evidence type="ECO:0000313" key="3">
    <source>
        <dbReference type="Proteomes" id="UP000288983"/>
    </source>
</evidence>
<gene>
    <name evidence="2" type="ORF">DM813_14530</name>
</gene>
<evidence type="ECO:0000313" key="2">
    <source>
        <dbReference type="EMBL" id="RWU22389.1"/>
    </source>
</evidence>
<dbReference type="EMBL" id="QJRG01000044">
    <property type="protein sequence ID" value="RWU22389.1"/>
    <property type="molecule type" value="Genomic_DNA"/>
</dbReference>
<dbReference type="Gene3D" id="1.20.1170.10">
    <property type="match status" value="1"/>
</dbReference>
<evidence type="ECO:0000256" key="1">
    <source>
        <dbReference type="SAM" id="Coils"/>
    </source>
</evidence>
<dbReference type="CDD" id="cd22657">
    <property type="entry name" value="ClyA_XaxA-like"/>
    <property type="match status" value="1"/>
</dbReference>
<dbReference type="SUPFAM" id="SSF58100">
    <property type="entry name" value="Bacterial hemolysins"/>
    <property type="match status" value="1"/>
</dbReference>